<proteinExistence type="predicted"/>
<feature type="compositionally biased region" description="Low complexity" evidence="1">
    <location>
        <begin position="364"/>
        <end position="380"/>
    </location>
</feature>
<feature type="compositionally biased region" description="Basic and acidic residues" evidence="1">
    <location>
        <begin position="395"/>
        <end position="409"/>
    </location>
</feature>
<sequence length="470" mass="54313">MNSKTHQHNKKEEIDGRYYCTCGYCESDYDSSEYDSEYSDYSSYSEYDDEDFVDDSDSYVDEEIWYDSDYFNENVYNLRPHSGWDSTTIPRNRYHLPESVLQNNENINFYVNNINNHSRNRNDNLLDQPPVRHLLNSPNHTRQPTTSTSTTLRNPTGEEDSTDDNRTYIPNRHANQPINENNTTPSTNNNNTNNNSTPDINNQNVRYRVYPRHRRRGQRHRHSNHTENNTDNNGQNNTGSNDNSNHNNNEHGDDDHSNRPRRSKRKAFFSHLMFVVALISTLALVLFVQLFGYILTAADQARDVTLRLTNSNRQQTVCDNNERTNNEDNNEESAPVNENNSSSIPNAEPDVIFTEENLNPNHGSSQTNNNQDDSNSSNSESEVDGDIKEDEEKKDDEKKKKEEKEKNEFLAHLSSLRAAQAVADQANPNNPNRVNNPTRLNNPNRVTNPSNRFSSYLSNYVYYNSDIYSP</sequence>
<evidence type="ECO:0000256" key="2">
    <source>
        <dbReference type="SAM" id="Phobius"/>
    </source>
</evidence>
<evidence type="ECO:0000256" key="1">
    <source>
        <dbReference type="SAM" id="MobiDB-lite"/>
    </source>
</evidence>
<feature type="compositionally biased region" description="Basic residues" evidence="1">
    <location>
        <begin position="209"/>
        <end position="223"/>
    </location>
</feature>
<organism evidence="3 4">
    <name type="scientific">Neocallimastix californiae</name>
    <dbReference type="NCBI Taxonomy" id="1754190"/>
    <lineage>
        <taxon>Eukaryota</taxon>
        <taxon>Fungi</taxon>
        <taxon>Fungi incertae sedis</taxon>
        <taxon>Chytridiomycota</taxon>
        <taxon>Chytridiomycota incertae sedis</taxon>
        <taxon>Neocallimastigomycetes</taxon>
        <taxon>Neocallimastigales</taxon>
        <taxon>Neocallimastigaceae</taxon>
        <taxon>Neocallimastix</taxon>
    </lineage>
</organism>
<feature type="compositionally biased region" description="Low complexity" evidence="1">
    <location>
        <begin position="226"/>
        <end position="247"/>
    </location>
</feature>
<feature type="compositionally biased region" description="Acidic residues" evidence="1">
    <location>
        <begin position="28"/>
        <end position="38"/>
    </location>
</feature>
<feature type="region of interest" description="Disordered" evidence="1">
    <location>
        <begin position="120"/>
        <end position="261"/>
    </location>
</feature>
<dbReference type="EMBL" id="MCOG01000127">
    <property type="protein sequence ID" value="ORY40573.1"/>
    <property type="molecule type" value="Genomic_DNA"/>
</dbReference>
<name>A0A1Y2C0J2_9FUNG</name>
<feature type="compositionally biased region" description="Polar residues" evidence="1">
    <location>
        <begin position="336"/>
        <end position="345"/>
    </location>
</feature>
<keyword evidence="2" id="KW-0472">Membrane</keyword>
<keyword evidence="4" id="KW-1185">Reference proteome</keyword>
<reference evidence="3 4" key="1">
    <citation type="submission" date="2016-08" db="EMBL/GenBank/DDBJ databases">
        <title>A Parts List for Fungal Cellulosomes Revealed by Comparative Genomics.</title>
        <authorList>
            <consortium name="DOE Joint Genome Institute"/>
            <person name="Haitjema C.H."/>
            <person name="Gilmore S.P."/>
            <person name="Henske J.K."/>
            <person name="Solomon K.V."/>
            <person name="De Groot R."/>
            <person name="Kuo A."/>
            <person name="Mondo S.J."/>
            <person name="Salamov A.A."/>
            <person name="Labutti K."/>
            <person name="Zhao Z."/>
            <person name="Chiniquy J."/>
            <person name="Barry K."/>
            <person name="Brewer H.M."/>
            <person name="Purvine S.O."/>
            <person name="Wright A.T."/>
            <person name="Boxma B."/>
            <person name="Van Alen T."/>
            <person name="Hackstein J.H."/>
            <person name="Baker S.E."/>
            <person name="Grigoriev I.V."/>
            <person name="O'Malley M.A."/>
        </authorList>
    </citation>
    <scope>NUCLEOTIDE SEQUENCE [LARGE SCALE GENOMIC DNA]</scope>
    <source>
        <strain evidence="3 4">G1</strain>
    </source>
</reference>
<feature type="compositionally biased region" description="Low complexity" evidence="1">
    <location>
        <begin position="427"/>
        <end position="451"/>
    </location>
</feature>
<feature type="region of interest" description="Disordered" evidence="1">
    <location>
        <begin position="316"/>
        <end position="451"/>
    </location>
</feature>
<feature type="transmembrane region" description="Helical" evidence="2">
    <location>
        <begin position="268"/>
        <end position="295"/>
    </location>
</feature>
<accession>A0A1Y2C0J2</accession>
<feature type="compositionally biased region" description="Low complexity" evidence="1">
    <location>
        <begin position="178"/>
        <end position="208"/>
    </location>
</feature>
<keyword evidence="2" id="KW-0812">Transmembrane</keyword>
<dbReference type="Proteomes" id="UP000193920">
    <property type="component" value="Unassembled WGS sequence"/>
</dbReference>
<gene>
    <name evidence="3" type="ORF">LY90DRAFT_510357</name>
</gene>
<evidence type="ECO:0000313" key="4">
    <source>
        <dbReference type="Proteomes" id="UP000193920"/>
    </source>
</evidence>
<feature type="compositionally biased region" description="Basic and acidic residues" evidence="1">
    <location>
        <begin position="248"/>
        <end position="258"/>
    </location>
</feature>
<keyword evidence="2" id="KW-1133">Transmembrane helix</keyword>
<evidence type="ECO:0000313" key="3">
    <source>
        <dbReference type="EMBL" id="ORY40573.1"/>
    </source>
</evidence>
<feature type="compositionally biased region" description="Acidic residues" evidence="1">
    <location>
        <begin position="381"/>
        <end position="394"/>
    </location>
</feature>
<dbReference type="AlphaFoldDB" id="A0A1Y2C0J2"/>
<protein>
    <submittedName>
        <fullName evidence="3">Uncharacterized protein</fullName>
    </submittedName>
</protein>
<comment type="caution">
    <text evidence="3">The sequence shown here is derived from an EMBL/GenBank/DDBJ whole genome shotgun (WGS) entry which is preliminary data.</text>
</comment>
<feature type="region of interest" description="Disordered" evidence="1">
    <location>
        <begin position="28"/>
        <end position="47"/>
    </location>
</feature>